<proteinExistence type="predicted"/>
<sequence length="149" mass="16569">MISLIALVLGSYVLAALSVHLLRYYGRSSHTNRSRHYVIYARNEETRMEWFLRSIHWFAHRSGTDVRVTVVDCGSSDETFAIVGHFAAKDGCTIESVTPETHRLIRASGIERGTGGTHFAHAGEPSSRANHAVFVDLNCPDDLAKLPLF</sequence>
<accession>A0ABR8MY00</accession>
<name>A0ABR8MY00_9BACL</name>
<dbReference type="SUPFAM" id="SSF53448">
    <property type="entry name" value="Nucleotide-diphospho-sugar transferases"/>
    <property type="match status" value="1"/>
</dbReference>
<comment type="caution">
    <text evidence="1">The sequence shown here is derived from an EMBL/GenBank/DDBJ whole genome shotgun (WGS) entry which is preliminary data.</text>
</comment>
<evidence type="ECO:0000313" key="2">
    <source>
        <dbReference type="Proteomes" id="UP000609346"/>
    </source>
</evidence>
<dbReference type="EMBL" id="JACXZA010000004">
    <property type="protein sequence ID" value="MBD3920814.1"/>
    <property type="molecule type" value="Genomic_DNA"/>
</dbReference>
<evidence type="ECO:0008006" key="3">
    <source>
        <dbReference type="Google" id="ProtNLM"/>
    </source>
</evidence>
<reference evidence="1 2" key="1">
    <citation type="submission" date="2020-09" db="EMBL/GenBank/DDBJ databases">
        <title>Paenibacillus sp. strain PR3 16S rRNA gene Genome sequencing and assembly.</title>
        <authorList>
            <person name="Kim J."/>
        </authorList>
    </citation>
    <scope>NUCLEOTIDE SEQUENCE [LARGE SCALE GENOMIC DNA]</scope>
    <source>
        <strain evidence="1 2">PR3</strain>
    </source>
</reference>
<dbReference type="InterPro" id="IPR029044">
    <property type="entry name" value="Nucleotide-diphossugar_trans"/>
</dbReference>
<gene>
    <name evidence="1" type="ORF">H8B09_18755</name>
</gene>
<evidence type="ECO:0000313" key="1">
    <source>
        <dbReference type="EMBL" id="MBD3920814.1"/>
    </source>
</evidence>
<keyword evidence="2" id="KW-1185">Reference proteome</keyword>
<dbReference type="Proteomes" id="UP000609346">
    <property type="component" value="Unassembled WGS sequence"/>
</dbReference>
<protein>
    <recommendedName>
        <fullName evidence="3">Glycosyltransferase 2-like domain-containing protein</fullName>
    </recommendedName>
</protein>
<dbReference type="RefSeq" id="WP_191205079.1">
    <property type="nucleotide sequence ID" value="NZ_JACXZA010000004.1"/>
</dbReference>
<organism evidence="1 2">
    <name type="scientific">Paenibacillus terricola</name>
    <dbReference type="NCBI Taxonomy" id="2763503"/>
    <lineage>
        <taxon>Bacteria</taxon>
        <taxon>Bacillati</taxon>
        <taxon>Bacillota</taxon>
        <taxon>Bacilli</taxon>
        <taxon>Bacillales</taxon>
        <taxon>Paenibacillaceae</taxon>
        <taxon>Paenibacillus</taxon>
    </lineage>
</organism>
<dbReference type="Gene3D" id="3.90.550.10">
    <property type="entry name" value="Spore Coat Polysaccharide Biosynthesis Protein SpsA, Chain A"/>
    <property type="match status" value="1"/>
</dbReference>